<dbReference type="OrthoDB" id="327450at2759"/>
<feature type="compositionally biased region" description="Polar residues" evidence="1">
    <location>
        <begin position="629"/>
        <end position="646"/>
    </location>
</feature>
<dbReference type="Proteomes" id="UP000039865">
    <property type="component" value="Unassembled WGS sequence"/>
</dbReference>
<evidence type="ECO:0000256" key="1">
    <source>
        <dbReference type="SAM" id="MobiDB-lite"/>
    </source>
</evidence>
<feature type="compositionally biased region" description="Polar residues" evidence="1">
    <location>
        <begin position="440"/>
        <end position="460"/>
    </location>
</feature>
<name>A0A077ZQR9_STYLE</name>
<keyword evidence="3" id="KW-1185">Reference proteome</keyword>
<protein>
    <submittedName>
        <fullName evidence="2">Uncharacterized protein</fullName>
    </submittedName>
</protein>
<dbReference type="InParanoid" id="A0A077ZQR9"/>
<dbReference type="AlphaFoldDB" id="A0A077ZQR9"/>
<evidence type="ECO:0000313" key="3">
    <source>
        <dbReference type="Proteomes" id="UP000039865"/>
    </source>
</evidence>
<feature type="compositionally biased region" description="Polar residues" evidence="1">
    <location>
        <begin position="483"/>
        <end position="522"/>
    </location>
</feature>
<gene>
    <name evidence="2" type="primary">Contig19159.g20317</name>
    <name evidence="2" type="ORF">STYLEM_1205</name>
</gene>
<dbReference type="EMBL" id="CCKQ01001140">
    <property type="protein sequence ID" value="CDW72247.1"/>
    <property type="molecule type" value="Genomic_DNA"/>
</dbReference>
<evidence type="ECO:0000313" key="2">
    <source>
        <dbReference type="EMBL" id="CDW72247.1"/>
    </source>
</evidence>
<feature type="region of interest" description="Disordered" evidence="1">
    <location>
        <begin position="625"/>
        <end position="646"/>
    </location>
</feature>
<accession>A0A077ZQR9</accession>
<feature type="region of interest" description="Disordered" evidence="1">
    <location>
        <begin position="430"/>
        <end position="532"/>
    </location>
</feature>
<proteinExistence type="predicted"/>
<sequence>MEIFVKKHVSLRLKVQKLIQESINKINWLSSLPAKYRDEIITSFLDNNLDVKKNHSYKIVVDLLGKSGLSDQQLSDISQLVETDLKIYGEQTNIQSADRKSPNNLHNFLHQDELVIQDQAADPNITASQDPKYLNKISEEQFEGQSSFEQKRINHIIKEENSKNKISSIRFSKKNIKNKQKLHIPMPKRASFENRSLNDFSDQATSKLSQMDLQSLTQNEGNQMRRLDLSGSMRNQTPIFDRKVEKDINYNYLPIPIQTRDLRHLKVLNEDLMNVTQSGTGSTNKNSYLVNKYCIPKPLKVSKKLEKEKSNGELLYLEQQREQRKDKFQKIQQDNLDKKERGLIGAKLKKERLERQLKKLRPLSSLCEAEQHNASTGNVQVMVTKQSIKIQDMSPLNIHSINNATIIIPVLDMLEKTGFQSRLKAQTPSFKFDVNHRNGPGQSSQSPLSMNRTGGPNYNQRPPLAKLIMQSLSPQKARRSTQRHSSTMSRRIDNNSKNNSKNTRQIQNKQQDSFSSSKNIHQQLKPKHSRDHVINFSNSKIRQKIARLIESKKGSIQYDNDDDFEEGDESILNSHMLSLQEKAQQSYMNRSAEEIIIKPEDELYIKFLKFKQAREVKREGYVTFKKEQPSSSNHQSGQTTIFGSQT</sequence>
<organism evidence="2 3">
    <name type="scientific">Stylonychia lemnae</name>
    <name type="common">Ciliate</name>
    <dbReference type="NCBI Taxonomy" id="5949"/>
    <lineage>
        <taxon>Eukaryota</taxon>
        <taxon>Sar</taxon>
        <taxon>Alveolata</taxon>
        <taxon>Ciliophora</taxon>
        <taxon>Intramacronucleata</taxon>
        <taxon>Spirotrichea</taxon>
        <taxon>Stichotrichia</taxon>
        <taxon>Sporadotrichida</taxon>
        <taxon>Oxytrichidae</taxon>
        <taxon>Stylonychinae</taxon>
        <taxon>Stylonychia</taxon>
    </lineage>
</organism>
<reference evidence="2 3" key="1">
    <citation type="submission" date="2014-06" db="EMBL/GenBank/DDBJ databases">
        <authorList>
            <person name="Swart Estienne"/>
        </authorList>
    </citation>
    <scope>NUCLEOTIDE SEQUENCE [LARGE SCALE GENOMIC DNA]</scope>
    <source>
        <strain evidence="2 3">130c</strain>
    </source>
</reference>